<dbReference type="OrthoDB" id="9805228at2"/>
<evidence type="ECO:0000313" key="3">
    <source>
        <dbReference type="EMBL" id="TQV69919.1"/>
    </source>
</evidence>
<evidence type="ECO:0000259" key="2">
    <source>
        <dbReference type="Pfam" id="PF08327"/>
    </source>
</evidence>
<dbReference type="InterPro" id="IPR013538">
    <property type="entry name" value="ASHA1/2-like_C"/>
</dbReference>
<organism evidence="3 4">
    <name type="scientific">Exilibacterium tricleocarpae</name>
    <dbReference type="NCBI Taxonomy" id="2591008"/>
    <lineage>
        <taxon>Bacteria</taxon>
        <taxon>Pseudomonadati</taxon>
        <taxon>Pseudomonadota</taxon>
        <taxon>Gammaproteobacteria</taxon>
        <taxon>Cellvibrionales</taxon>
        <taxon>Cellvibrionaceae</taxon>
        <taxon>Exilibacterium</taxon>
    </lineage>
</organism>
<accession>A0A545SYA5</accession>
<dbReference type="Gene3D" id="3.30.530.20">
    <property type="match status" value="1"/>
</dbReference>
<comment type="caution">
    <text evidence="3">The sequence shown here is derived from an EMBL/GenBank/DDBJ whole genome shotgun (WGS) entry which is preliminary data.</text>
</comment>
<sequence>MTEANETLHLRILRRFDVSPEVVFNAFTNPESMQIWWGKNTTFDINLSVGGRWTITRKEGETLYKATGEYLEIEKPHRLRYTYGMPQFSPNSDIISIDITPEGAGCVVTFVQTGEDIASELRELPPGSISASEDGWQQGFDLMVDAWGKSA</sequence>
<dbReference type="InterPro" id="IPR023393">
    <property type="entry name" value="START-like_dom_sf"/>
</dbReference>
<proteinExistence type="inferred from homology"/>
<dbReference type="SUPFAM" id="SSF55961">
    <property type="entry name" value="Bet v1-like"/>
    <property type="match status" value="1"/>
</dbReference>
<dbReference type="EMBL" id="VHSG01000026">
    <property type="protein sequence ID" value="TQV69919.1"/>
    <property type="molecule type" value="Genomic_DNA"/>
</dbReference>
<dbReference type="Proteomes" id="UP000319732">
    <property type="component" value="Unassembled WGS sequence"/>
</dbReference>
<dbReference type="CDD" id="cd07814">
    <property type="entry name" value="SRPBCC_CalC_Aha1-like"/>
    <property type="match status" value="1"/>
</dbReference>
<keyword evidence="4" id="KW-1185">Reference proteome</keyword>
<dbReference type="RefSeq" id="WP_142929197.1">
    <property type="nucleotide sequence ID" value="NZ_ML660104.1"/>
</dbReference>
<gene>
    <name evidence="3" type="ORF">FKG94_22465</name>
</gene>
<evidence type="ECO:0000313" key="4">
    <source>
        <dbReference type="Proteomes" id="UP000319732"/>
    </source>
</evidence>
<protein>
    <submittedName>
        <fullName evidence="3">SRPBCC domain-containing protein</fullName>
    </submittedName>
</protein>
<dbReference type="AlphaFoldDB" id="A0A545SYA5"/>
<comment type="similarity">
    <text evidence="1">Belongs to the AHA1 family.</text>
</comment>
<name>A0A545SYA5_9GAMM</name>
<dbReference type="Pfam" id="PF08327">
    <property type="entry name" value="AHSA1"/>
    <property type="match status" value="1"/>
</dbReference>
<evidence type="ECO:0000256" key="1">
    <source>
        <dbReference type="ARBA" id="ARBA00006817"/>
    </source>
</evidence>
<feature type="domain" description="Activator of Hsp90 ATPase homologue 1/2-like C-terminal" evidence="2">
    <location>
        <begin position="17"/>
        <end position="143"/>
    </location>
</feature>
<reference evidence="3 4" key="1">
    <citation type="submission" date="2019-06" db="EMBL/GenBank/DDBJ databases">
        <title>Whole genome sequence for Cellvibrionaceae sp. R142.</title>
        <authorList>
            <person name="Wang G."/>
        </authorList>
    </citation>
    <scope>NUCLEOTIDE SEQUENCE [LARGE SCALE GENOMIC DNA]</scope>
    <source>
        <strain evidence="3 4">R142</strain>
    </source>
</reference>